<dbReference type="Gene3D" id="3.60.20.10">
    <property type="entry name" value="Glutamine Phosphoribosylpyrophosphate, subunit 1, domain 1"/>
    <property type="match status" value="1"/>
</dbReference>
<dbReference type="Pfam" id="PF00733">
    <property type="entry name" value="Asn_synthase"/>
    <property type="match status" value="1"/>
</dbReference>
<dbReference type="CDD" id="cd00712">
    <property type="entry name" value="AsnB"/>
    <property type="match status" value="1"/>
</dbReference>
<dbReference type="GO" id="GO:0006529">
    <property type="term" value="P:asparagine biosynthetic process"/>
    <property type="evidence" value="ECO:0007669"/>
    <property type="project" value="InterPro"/>
</dbReference>
<dbReference type="InterPro" id="IPR001962">
    <property type="entry name" value="Asn_synthase"/>
</dbReference>
<feature type="non-terminal residue" evidence="7">
    <location>
        <position position="239"/>
    </location>
</feature>
<dbReference type="Gene3D" id="3.40.50.620">
    <property type="entry name" value="HUPs"/>
    <property type="match status" value="1"/>
</dbReference>
<dbReference type="SUPFAM" id="SSF56235">
    <property type="entry name" value="N-terminal nucleophile aminohydrolases (Ntn hydrolases)"/>
    <property type="match status" value="1"/>
</dbReference>
<dbReference type="PANTHER" id="PTHR11772">
    <property type="entry name" value="ASPARAGINE SYNTHETASE"/>
    <property type="match status" value="1"/>
</dbReference>
<evidence type="ECO:0000256" key="3">
    <source>
        <dbReference type="ARBA" id="ARBA00022741"/>
    </source>
</evidence>
<dbReference type="EMBL" id="UINC01153272">
    <property type="protein sequence ID" value="SVD47896.1"/>
    <property type="molecule type" value="Genomic_DNA"/>
</dbReference>
<keyword evidence="2" id="KW-0436">Ligase</keyword>
<evidence type="ECO:0000256" key="2">
    <source>
        <dbReference type="ARBA" id="ARBA00022598"/>
    </source>
</evidence>
<dbReference type="InterPro" id="IPR014729">
    <property type="entry name" value="Rossmann-like_a/b/a_fold"/>
</dbReference>
<reference evidence="7" key="1">
    <citation type="submission" date="2018-05" db="EMBL/GenBank/DDBJ databases">
        <authorList>
            <person name="Lanie J.A."/>
            <person name="Ng W.-L."/>
            <person name="Kazmierczak K.M."/>
            <person name="Andrzejewski T.M."/>
            <person name="Davidsen T.M."/>
            <person name="Wayne K.J."/>
            <person name="Tettelin H."/>
            <person name="Glass J.I."/>
            <person name="Rusch D."/>
            <person name="Podicherti R."/>
            <person name="Tsui H.-C.T."/>
            <person name="Winkler M.E."/>
        </authorList>
    </citation>
    <scope>NUCLEOTIDE SEQUENCE</scope>
</reference>
<sequence length="239" mass="27248">MCGIFSYKGNSKSLESLKDSIDLIQYRGPDNSKYKSFEDNILFGFHRLSIVGICESGNQPLFHPDDNNISLICNGEIYNFKNLANKYNFSLQSGSDCEIILHLYKEVGIEQTVKELDGVFMFVLYDKENNVLYSARDPFGVRPGFVGYKDNDIYISSEAKPLVKHCDKIIPFKPGTWLSSDSMYQFNFFYKLNFENNSNKDEINKNINKLLTESVKKRLMSERKIGCLLSGGLDSSLIA</sequence>
<evidence type="ECO:0000256" key="4">
    <source>
        <dbReference type="ARBA" id="ARBA00022840"/>
    </source>
</evidence>
<dbReference type="InterPro" id="IPR033738">
    <property type="entry name" value="AsnB_N"/>
</dbReference>
<dbReference type="InterPro" id="IPR050795">
    <property type="entry name" value="Asn_Synthetase"/>
</dbReference>
<dbReference type="GO" id="GO:0004066">
    <property type="term" value="F:asparagine synthase (glutamine-hydrolyzing) activity"/>
    <property type="evidence" value="ECO:0007669"/>
    <property type="project" value="InterPro"/>
</dbReference>
<gene>
    <name evidence="7" type="ORF">METZ01_LOCUS400750</name>
</gene>
<dbReference type="SUPFAM" id="SSF52402">
    <property type="entry name" value="Adenine nucleotide alpha hydrolases-like"/>
    <property type="match status" value="1"/>
</dbReference>
<dbReference type="InterPro" id="IPR017932">
    <property type="entry name" value="GATase_2_dom"/>
</dbReference>
<evidence type="ECO:0000259" key="6">
    <source>
        <dbReference type="PROSITE" id="PS51278"/>
    </source>
</evidence>
<proteinExistence type="predicted"/>
<accession>A0A382VMW5</accession>
<evidence type="ECO:0000256" key="1">
    <source>
        <dbReference type="ARBA" id="ARBA00005187"/>
    </source>
</evidence>
<dbReference type="GO" id="GO:0005829">
    <property type="term" value="C:cytosol"/>
    <property type="evidence" value="ECO:0007669"/>
    <property type="project" value="TreeGrafter"/>
</dbReference>
<name>A0A382VMW5_9ZZZZ</name>
<evidence type="ECO:0000256" key="5">
    <source>
        <dbReference type="ARBA" id="ARBA00030234"/>
    </source>
</evidence>
<keyword evidence="4" id="KW-0067">ATP-binding</keyword>
<organism evidence="7">
    <name type="scientific">marine metagenome</name>
    <dbReference type="NCBI Taxonomy" id="408172"/>
    <lineage>
        <taxon>unclassified sequences</taxon>
        <taxon>metagenomes</taxon>
        <taxon>ecological metagenomes</taxon>
    </lineage>
</organism>
<keyword evidence="3" id="KW-0547">Nucleotide-binding</keyword>
<dbReference type="AlphaFoldDB" id="A0A382VMW5"/>
<dbReference type="PROSITE" id="PS51278">
    <property type="entry name" value="GATASE_TYPE_2"/>
    <property type="match status" value="1"/>
</dbReference>
<dbReference type="Pfam" id="PF13537">
    <property type="entry name" value="GATase_7"/>
    <property type="match status" value="1"/>
</dbReference>
<dbReference type="PANTHER" id="PTHR11772:SF23">
    <property type="entry name" value="ASPARAGINE SYNTHETASE [GLUTAMINE-HYDROLYZING]"/>
    <property type="match status" value="1"/>
</dbReference>
<dbReference type="InterPro" id="IPR029055">
    <property type="entry name" value="Ntn_hydrolases_N"/>
</dbReference>
<evidence type="ECO:0000313" key="7">
    <source>
        <dbReference type="EMBL" id="SVD47896.1"/>
    </source>
</evidence>
<protein>
    <recommendedName>
        <fullName evidence="5">Glutamine-dependent asparagine synthetase</fullName>
    </recommendedName>
</protein>
<feature type="domain" description="Glutamine amidotransferase type-2" evidence="6">
    <location>
        <begin position="2"/>
        <end position="183"/>
    </location>
</feature>
<comment type="pathway">
    <text evidence="1">Amino-acid biosynthesis; L-asparagine biosynthesis; L-asparagine from L-aspartate (L-Gln route): step 1/1.</text>
</comment>
<dbReference type="GO" id="GO:0005524">
    <property type="term" value="F:ATP binding"/>
    <property type="evidence" value="ECO:0007669"/>
    <property type="project" value="UniProtKB-KW"/>
</dbReference>